<dbReference type="OrthoDB" id="1017207at2"/>
<dbReference type="GO" id="GO:0003677">
    <property type="term" value="F:DNA binding"/>
    <property type="evidence" value="ECO:0007669"/>
    <property type="project" value="InterPro"/>
</dbReference>
<sequence>MFYLILSILLLLPPGLFSKENKDNKSAIVDSLLEKSYESKLNVEIESAIEYAYRALSISDEIGYSRGKAKSYLNLGQTLFYLGSYEKSLEFLSLAEKEPFAKNDPAVLFELSRVRGQIFSYLNLSNQSIREFIKCLDIAQKIEPKKDRDYCMSLTYENMSIVYGTIDDSDSVLYYMNRNREHLESLDESIFFSNLVNLYSSFGSLYSKVGDFELAKEFFDKALELTDKYQYRYQSRTYIYLGDMELYKENPDSAMYYYKKALENLEVTKIKSESSVVYGQMADLFRQMGNEDSVRFYTEKQNIINEELTTERLNSVKPALQIFIEEERINNSKKRIKEFTYISISSIILIVLIFLVSKNSRKKLLLKKEKEEKMLQAKLQETIKQVELKKEKTKELEQKLNESFSELIELAKTNNPAFLKIFQEIYPEPTKRLLKEHPNLTNTELNLAAMIFLNFPSKDIATYTFVEHRTVQTKKNRLRKKLNLPAGASIEHYLSSFSD</sequence>
<dbReference type="Pfam" id="PF13181">
    <property type="entry name" value="TPR_8"/>
    <property type="match status" value="1"/>
</dbReference>
<dbReference type="KEGG" id="pbt:ING2E5B_1095"/>
<feature type="transmembrane region" description="Helical" evidence="3">
    <location>
        <begin position="339"/>
        <end position="357"/>
    </location>
</feature>
<name>A0A098C0A0_9BACT</name>
<dbReference type="InterPro" id="IPR011990">
    <property type="entry name" value="TPR-like_helical_dom_sf"/>
</dbReference>
<keyword evidence="3" id="KW-1133">Transmembrane helix</keyword>
<dbReference type="HOGENOM" id="CLU_038239_0_0_10"/>
<evidence type="ECO:0000256" key="2">
    <source>
        <dbReference type="SAM" id="Coils"/>
    </source>
</evidence>
<evidence type="ECO:0000256" key="3">
    <source>
        <dbReference type="SAM" id="Phobius"/>
    </source>
</evidence>
<organism evidence="4 5">
    <name type="scientific">Fermentimonas caenicola</name>
    <dbReference type="NCBI Taxonomy" id="1562970"/>
    <lineage>
        <taxon>Bacteria</taxon>
        <taxon>Pseudomonadati</taxon>
        <taxon>Bacteroidota</taxon>
        <taxon>Bacteroidia</taxon>
        <taxon>Bacteroidales</taxon>
        <taxon>Dysgonomonadaceae</taxon>
        <taxon>Fermentimonas</taxon>
    </lineage>
</organism>
<dbReference type="PROSITE" id="PS50293">
    <property type="entry name" value="TPR_REGION"/>
    <property type="match status" value="1"/>
</dbReference>
<dbReference type="GO" id="GO:0006355">
    <property type="term" value="P:regulation of DNA-templated transcription"/>
    <property type="evidence" value="ECO:0007669"/>
    <property type="project" value="InterPro"/>
</dbReference>
<dbReference type="AlphaFoldDB" id="A0A098C0A0"/>
<dbReference type="Proteomes" id="UP000032417">
    <property type="component" value="Chromosome 1"/>
</dbReference>
<protein>
    <recommendedName>
        <fullName evidence="6">HTH luxR-type domain-containing protein</fullName>
    </recommendedName>
</protein>
<keyword evidence="1" id="KW-0802">TPR repeat</keyword>
<dbReference type="InterPro" id="IPR016032">
    <property type="entry name" value="Sig_transdc_resp-reg_C-effctor"/>
</dbReference>
<evidence type="ECO:0000313" key="5">
    <source>
        <dbReference type="Proteomes" id="UP000032417"/>
    </source>
</evidence>
<dbReference type="InterPro" id="IPR036388">
    <property type="entry name" value="WH-like_DNA-bd_sf"/>
</dbReference>
<evidence type="ECO:0000313" key="4">
    <source>
        <dbReference type="EMBL" id="CEA15848.1"/>
    </source>
</evidence>
<dbReference type="STRING" id="1562970.ING2E5B_1095"/>
<dbReference type="Gene3D" id="1.25.40.10">
    <property type="entry name" value="Tetratricopeptide repeat domain"/>
    <property type="match status" value="2"/>
</dbReference>
<dbReference type="PROSITE" id="PS50005">
    <property type="entry name" value="TPR"/>
    <property type="match status" value="1"/>
</dbReference>
<dbReference type="Pfam" id="PF13424">
    <property type="entry name" value="TPR_12"/>
    <property type="match status" value="1"/>
</dbReference>
<keyword evidence="5" id="KW-1185">Reference proteome</keyword>
<gene>
    <name evidence="4" type="ORF">ING2E5B_1095</name>
</gene>
<reference evidence="4 5" key="1">
    <citation type="submission" date="2014-08" db="EMBL/GenBank/DDBJ databases">
        <authorList>
            <person name="Wibberg D."/>
        </authorList>
    </citation>
    <scope>NUCLEOTIDE SEQUENCE [LARGE SCALE GENOMIC DNA]</scope>
    <source>
        <strain evidence="5">ING2-E5B</strain>
    </source>
</reference>
<dbReference type="PANTHER" id="PTHR10098">
    <property type="entry name" value="RAPSYN-RELATED"/>
    <property type="match status" value="1"/>
</dbReference>
<feature type="coiled-coil region" evidence="2">
    <location>
        <begin position="361"/>
        <end position="406"/>
    </location>
</feature>
<accession>A0A098C0A0</accession>
<dbReference type="InterPro" id="IPR019734">
    <property type="entry name" value="TPR_rpt"/>
</dbReference>
<evidence type="ECO:0000256" key="1">
    <source>
        <dbReference type="PROSITE-ProRule" id="PRU00339"/>
    </source>
</evidence>
<proteinExistence type="predicted"/>
<dbReference type="SUPFAM" id="SSF48452">
    <property type="entry name" value="TPR-like"/>
    <property type="match status" value="2"/>
</dbReference>
<evidence type="ECO:0008006" key="6">
    <source>
        <dbReference type="Google" id="ProtNLM"/>
    </source>
</evidence>
<feature type="repeat" description="TPR" evidence="1">
    <location>
        <begin position="196"/>
        <end position="229"/>
    </location>
</feature>
<dbReference type="Gene3D" id="1.10.10.10">
    <property type="entry name" value="Winged helix-like DNA-binding domain superfamily/Winged helix DNA-binding domain"/>
    <property type="match status" value="1"/>
</dbReference>
<dbReference type="EMBL" id="LN515532">
    <property type="protein sequence ID" value="CEA15848.1"/>
    <property type="molecule type" value="Genomic_DNA"/>
</dbReference>
<keyword evidence="2" id="KW-0175">Coiled coil</keyword>
<keyword evidence="3" id="KW-0472">Membrane</keyword>
<keyword evidence="3" id="KW-0812">Transmembrane</keyword>
<dbReference type="SMART" id="SM00028">
    <property type="entry name" value="TPR"/>
    <property type="match status" value="3"/>
</dbReference>
<dbReference type="SUPFAM" id="SSF46894">
    <property type="entry name" value="C-terminal effector domain of the bipartite response regulators"/>
    <property type="match status" value="1"/>
</dbReference>